<evidence type="ECO:0000259" key="1">
    <source>
        <dbReference type="Pfam" id="PF02589"/>
    </source>
</evidence>
<protein>
    <recommendedName>
        <fullName evidence="1">LUD domain-containing protein</fullName>
    </recommendedName>
</protein>
<dbReference type="EMBL" id="AMSI01000012">
    <property type="protein sequence ID" value="EKF41161.1"/>
    <property type="molecule type" value="Genomic_DNA"/>
</dbReference>
<evidence type="ECO:0000313" key="3">
    <source>
        <dbReference type="Proteomes" id="UP000007374"/>
    </source>
</evidence>
<dbReference type="PANTHER" id="PTHR43682">
    <property type="entry name" value="LACTATE UTILIZATION PROTEIN C"/>
    <property type="match status" value="1"/>
</dbReference>
<keyword evidence="3" id="KW-1185">Reference proteome</keyword>
<dbReference type="PATRIC" id="fig|1231190.3.peg.3463"/>
<comment type="caution">
    <text evidence="2">The sequence shown here is derived from an EMBL/GenBank/DDBJ whole genome shotgun (WGS) entry which is preliminary data.</text>
</comment>
<proteinExistence type="predicted"/>
<sequence length="225" mass="23637">MSGRNAILGKLRGALGAAGESDSARRAAVEQRLAGAPRGLVPARGQLGAKERAALFCSMAEAVTATVERVGASGDVPLAVTRYLRSRNLAPSVRMGEDERLAGMNWASQRSLEVKHGPADREDEVGVSHAFAGVAETGTIAMLSGKENPTTVNFVPENHIIVVEAADIAGDLETVIARMREKFGKGAMPRILNLITGPSRSGDIEQTMLLGAHGPRSLHIIVVGE</sequence>
<name>K2P1D3_9HYPH</name>
<dbReference type="InterPro" id="IPR003741">
    <property type="entry name" value="LUD_dom"/>
</dbReference>
<dbReference type="Pfam" id="PF02589">
    <property type="entry name" value="LUD_dom"/>
    <property type="match status" value="1"/>
</dbReference>
<dbReference type="AlphaFoldDB" id="K2P1D3"/>
<dbReference type="STRING" id="721133.SAMN05216176_108123"/>
<dbReference type="RefSeq" id="WP_009451549.1">
    <property type="nucleotide sequence ID" value="NZ_AMSI01000012.1"/>
</dbReference>
<accession>K2P1D3</accession>
<dbReference type="OrthoDB" id="9794157at2"/>
<dbReference type="Gene3D" id="3.40.50.10420">
    <property type="entry name" value="NagB/RpiA/CoA transferase-like"/>
    <property type="match status" value="1"/>
</dbReference>
<evidence type="ECO:0000313" key="2">
    <source>
        <dbReference type="EMBL" id="EKF41161.1"/>
    </source>
</evidence>
<reference evidence="2 3" key="1">
    <citation type="journal article" date="2012" name="J. Bacteriol.">
        <title>Genome Sequence of Nitratireductor indicus Type Strain C115.</title>
        <authorList>
            <person name="Lai Q."/>
            <person name="Li G."/>
            <person name="Yu Z."/>
            <person name="Shao Z."/>
        </authorList>
    </citation>
    <scope>NUCLEOTIDE SEQUENCE [LARGE SCALE GENOMIC DNA]</scope>
    <source>
        <strain evidence="2 3">C115</strain>
    </source>
</reference>
<gene>
    <name evidence="2" type="ORF">NA8A_16748</name>
</gene>
<dbReference type="PANTHER" id="PTHR43682:SF1">
    <property type="entry name" value="LACTATE UTILIZATION PROTEIN C"/>
    <property type="match status" value="1"/>
</dbReference>
<feature type="domain" description="LUD" evidence="1">
    <location>
        <begin position="52"/>
        <end position="223"/>
    </location>
</feature>
<dbReference type="SUPFAM" id="SSF100950">
    <property type="entry name" value="NagB/RpiA/CoA transferase-like"/>
    <property type="match status" value="1"/>
</dbReference>
<dbReference type="InterPro" id="IPR024185">
    <property type="entry name" value="FTHF_cligase-like_sf"/>
</dbReference>
<organism evidence="2 3">
    <name type="scientific">Nitratireductor indicus C115</name>
    <dbReference type="NCBI Taxonomy" id="1231190"/>
    <lineage>
        <taxon>Bacteria</taxon>
        <taxon>Pseudomonadati</taxon>
        <taxon>Pseudomonadota</taxon>
        <taxon>Alphaproteobacteria</taxon>
        <taxon>Hyphomicrobiales</taxon>
        <taxon>Phyllobacteriaceae</taxon>
        <taxon>Nitratireductor</taxon>
    </lineage>
</organism>
<dbReference type="eggNOG" id="COG1556">
    <property type="taxonomic scope" value="Bacteria"/>
</dbReference>
<dbReference type="InterPro" id="IPR037171">
    <property type="entry name" value="NagB/RpiA_transferase-like"/>
</dbReference>
<dbReference type="Proteomes" id="UP000007374">
    <property type="component" value="Unassembled WGS sequence"/>
</dbReference>